<comment type="caution">
    <text evidence="2">The sequence shown here is derived from an EMBL/GenBank/DDBJ whole genome shotgun (WGS) entry which is preliminary data.</text>
</comment>
<organism evidence="2 3">
    <name type="scientific">Prorocentrum cordatum</name>
    <dbReference type="NCBI Taxonomy" id="2364126"/>
    <lineage>
        <taxon>Eukaryota</taxon>
        <taxon>Sar</taxon>
        <taxon>Alveolata</taxon>
        <taxon>Dinophyceae</taxon>
        <taxon>Prorocentrales</taxon>
        <taxon>Prorocentraceae</taxon>
        <taxon>Prorocentrum</taxon>
    </lineage>
</organism>
<evidence type="ECO:0000313" key="3">
    <source>
        <dbReference type="Proteomes" id="UP001189429"/>
    </source>
</evidence>
<proteinExistence type="predicted"/>
<reference evidence="2" key="1">
    <citation type="submission" date="2023-10" db="EMBL/GenBank/DDBJ databases">
        <authorList>
            <person name="Chen Y."/>
            <person name="Shah S."/>
            <person name="Dougan E. K."/>
            <person name="Thang M."/>
            <person name="Chan C."/>
        </authorList>
    </citation>
    <scope>NUCLEOTIDE SEQUENCE [LARGE SCALE GENOMIC DNA]</scope>
</reference>
<gene>
    <name evidence="2" type="ORF">PCOR1329_LOCUS49031</name>
</gene>
<keyword evidence="3" id="KW-1185">Reference proteome</keyword>
<feature type="compositionally biased region" description="Basic and acidic residues" evidence="1">
    <location>
        <begin position="18"/>
        <end position="31"/>
    </location>
</feature>
<accession>A0ABN9UJI1</accession>
<evidence type="ECO:0000313" key="2">
    <source>
        <dbReference type="EMBL" id="CAK0859782.1"/>
    </source>
</evidence>
<feature type="non-terminal residue" evidence="2">
    <location>
        <position position="97"/>
    </location>
</feature>
<feature type="non-terminal residue" evidence="2">
    <location>
        <position position="1"/>
    </location>
</feature>
<dbReference type="Proteomes" id="UP001189429">
    <property type="component" value="Unassembled WGS sequence"/>
</dbReference>
<name>A0ABN9UJI1_9DINO</name>
<evidence type="ECO:0000256" key="1">
    <source>
        <dbReference type="SAM" id="MobiDB-lite"/>
    </source>
</evidence>
<dbReference type="EMBL" id="CAUYUJ010015932">
    <property type="protein sequence ID" value="CAK0859782.1"/>
    <property type="molecule type" value="Genomic_DNA"/>
</dbReference>
<protein>
    <submittedName>
        <fullName evidence="2">Uncharacterized protein</fullName>
    </submittedName>
</protein>
<feature type="region of interest" description="Disordered" evidence="1">
    <location>
        <begin position="17"/>
        <end position="97"/>
    </location>
</feature>
<feature type="compositionally biased region" description="Gly residues" evidence="1">
    <location>
        <begin position="38"/>
        <end position="49"/>
    </location>
</feature>
<sequence length="97" mass="9880">PPYAVFCFFHHRPPLLHLRAEGRREPGRDGTRLPAAGDPGGRRGVGALAGHGVPHGAADPAGAHRDHAGREGGPARPRAPPGGGGRGHGAAQPLLHV</sequence>